<comment type="caution">
    <text evidence="3">The sequence shown here is derived from an EMBL/GenBank/DDBJ whole genome shotgun (WGS) entry which is preliminary data.</text>
</comment>
<accession>A0AAW1DGW2</accession>
<feature type="compositionally biased region" description="Low complexity" evidence="1">
    <location>
        <begin position="798"/>
        <end position="828"/>
    </location>
</feature>
<feature type="chain" id="PRO_5043900919" evidence="2">
    <location>
        <begin position="26"/>
        <end position="860"/>
    </location>
</feature>
<feature type="compositionally biased region" description="Polar residues" evidence="1">
    <location>
        <begin position="29"/>
        <end position="43"/>
    </location>
</feature>
<evidence type="ECO:0000313" key="3">
    <source>
        <dbReference type="EMBL" id="KAK9509339.1"/>
    </source>
</evidence>
<evidence type="ECO:0000256" key="1">
    <source>
        <dbReference type="SAM" id="MobiDB-lite"/>
    </source>
</evidence>
<dbReference type="EMBL" id="JAPXFL010000003">
    <property type="protein sequence ID" value="KAK9509339.1"/>
    <property type="molecule type" value="Genomic_DNA"/>
</dbReference>
<feature type="compositionally biased region" description="Pro residues" evidence="1">
    <location>
        <begin position="75"/>
        <end position="115"/>
    </location>
</feature>
<keyword evidence="2" id="KW-0732">Signal</keyword>
<feature type="compositionally biased region" description="Pro residues" evidence="1">
    <location>
        <begin position="162"/>
        <end position="197"/>
    </location>
</feature>
<protein>
    <submittedName>
        <fullName evidence="3">Uncharacterized protein</fullName>
    </submittedName>
</protein>
<feature type="compositionally biased region" description="Pro residues" evidence="1">
    <location>
        <begin position="211"/>
        <end position="247"/>
    </location>
</feature>
<keyword evidence="4" id="KW-1185">Reference proteome</keyword>
<dbReference type="Proteomes" id="UP001461498">
    <property type="component" value="Unassembled WGS sequence"/>
</dbReference>
<feature type="compositionally biased region" description="Low complexity" evidence="1">
    <location>
        <begin position="198"/>
        <end position="210"/>
    </location>
</feature>
<feature type="compositionally biased region" description="Polar residues" evidence="1">
    <location>
        <begin position="399"/>
        <end position="409"/>
    </location>
</feature>
<reference evidence="3 4" key="1">
    <citation type="submission" date="2022-12" db="EMBL/GenBank/DDBJ databases">
        <title>Chromosome-level genome assembly of true bugs.</title>
        <authorList>
            <person name="Ma L."/>
            <person name="Li H."/>
        </authorList>
    </citation>
    <scope>NUCLEOTIDE SEQUENCE [LARGE SCALE GENOMIC DNA]</scope>
    <source>
        <strain evidence="3">Lab_2022b</strain>
    </source>
</reference>
<feature type="compositionally biased region" description="Low complexity" evidence="1">
    <location>
        <begin position="330"/>
        <end position="339"/>
    </location>
</feature>
<feature type="region of interest" description="Disordered" evidence="1">
    <location>
        <begin position="583"/>
        <end position="649"/>
    </location>
</feature>
<feature type="signal peptide" evidence="2">
    <location>
        <begin position="1"/>
        <end position="25"/>
    </location>
</feature>
<organism evidence="3 4">
    <name type="scientific">Rhynocoris fuscipes</name>
    <dbReference type="NCBI Taxonomy" id="488301"/>
    <lineage>
        <taxon>Eukaryota</taxon>
        <taxon>Metazoa</taxon>
        <taxon>Ecdysozoa</taxon>
        <taxon>Arthropoda</taxon>
        <taxon>Hexapoda</taxon>
        <taxon>Insecta</taxon>
        <taxon>Pterygota</taxon>
        <taxon>Neoptera</taxon>
        <taxon>Paraneoptera</taxon>
        <taxon>Hemiptera</taxon>
        <taxon>Heteroptera</taxon>
        <taxon>Panheteroptera</taxon>
        <taxon>Cimicomorpha</taxon>
        <taxon>Reduviidae</taxon>
        <taxon>Harpactorinae</taxon>
        <taxon>Harpactorini</taxon>
        <taxon>Rhynocoris</taxon>
    </lineage>
</organism>
<proteinExistence type="predicted"/>
<name>A0AAW1DGW2_9HEMI</name>
<dbReference type="AlphaFoldDB" id="A0AAW1DGW2"/>
<feature type="compositionally biased region" description="Pro residues" evidence="1">
    <location>
        <begin position="340"/>
        <end position="361"/>
    </location>
</feature>
<evidence type="ECO:0000313" key="4">
    <source>
        <dbReference type="Proteomes" id="UP001461498"/>
    </source>
</evidence>
<feature type="compositionally biased region" description="Polar residues" evidence="1">
    <location>
        <begin position="320"/>
        <end position="329"/>
    </location>
</feature>
<gene>
    <name evidence="3" type="ORF">O3M35_006678</name>
</gene>
<sequence>MKYFLLQVVFWGLVLLSSYSGAVLTTNTNSTEKASDADTSASETVRREAPSDFIVPPSGLSDSYGAPLPSDSYNPPHPHVGPKPIYGPPPGPPPKPIYGPPKPVYGPPDLGPPPISSNHHHHHKSPSINYGPPKPSYGPPKPSYGPPKLNGPPPKDIYGPPDLSPPSFPPPKLNYGPPKPSYGPPKPSYGPPKPVYGPPKVNFGPPKVIYGPPPKPQYGPPKPKPNYGPPKPVYGPPPKPNYGPPPKGSYGPPNLGSKGPHGIPSPPTPPQITYDGWQPIPGLSIKPSDAGSNHGHPSGTYDGPPPPLPSGAGIGDFTGPPSSQYGPPNQSYGPPSQSYGPPPNQNYGPPPSQNYGPPPNIPNDSYGPPDKGAHSHGIDLTPPGPNYGVPSVDIPPPSQSYGVPNVPSSSYGLPQTGSISSISHSSVFNGPTIEQSISYGISSNGISDGDLLGHGGHTGSSGGSLGISVGHSGGASFSSFGNSIDHHSSSLGAGVEGTYLPPPSGGYGVPENGHGHSAPTTCCGTPPPDLKAPIHKPTLGVPYGVPSGKQIEGPNLQPKVPVKFREPVPKGLIEAIGESAKYKTSGHGRPFQGSSYIPPSVPEIPQPVSEELHGHHHEQHQQQSFQTHHGGDLSPSIDLTPPGGFQNYASHSEQSVNYANPADHIESNINHGAIFQSLGLETSDVTKSQTIDLSNSLEFPIQGNSGSYMLQIQAIENRPATVQGVQPSLGGNANYGEPFASGSANVEITREAANQDAAETLSAEESINRPNTLVNELALYYNPSHGQNNNKTTTSEQNLNNNNLNNDENNNNNNNNNNDNNNNIITNNLQQSPAGSYVYFESPSSKYSYDVTTQTTTVKR</sequence>
<feature type="region of interest" description="Disordered" evidence="1">
    <location>
        <begin position="782"/>
        <end position="829"/>
    </location>
</feature>
<feature type="compositionally biased region" description="Polar residues" evidence="1">
    <location>
        <begin position="784"/>
        <end position="797"/>
    </location>
</feature>
<evidence type="ECO:0000256" key="2">
    <source>
        <dbReference type="SAM" id="SignalP"/>
    </source>
</evidence>
<feature type="compositionally biased region" description="Pro residues" evidence="1">
    <location>
        <begin position="132"/>
        <end position="155"/>
    </location>
</feature>
<feature type="region of interest" description="Disordered" evidence="1">
    <location>
        <begin position="29"/>
        <end position="409"/>
    </location>
</feature>